<dbReference type="Proteomes" id="UP000241629">
    <property type="component" value="Segment"/>
</dbReference>
<proteinExistence type="predicted"/>
<dbReference type="EMBL" id="MG948468">
    <property type="protein sequence ID" value="AVJ51828.1"/>
    <property type="molecule type" value="Genomic_DNA"/>
</dbReference>
<evidence type="ECO:0000313" key="1">
    <source>
        <dbReference type="EMBL" id="AVJ51828.1"/>
    </source>
</evidence>
<evidence type="ECO:0000313" key="2">
    <source>
        <dbReference type="Proteomes" id="UP000241629"/>
    </source>
</evidence>
<sequence length="70" mass="8104">MTNKPRHKLTRVQHVKRGDVVWSPPHNAYIHVTEVQLYDPSHVVKLCYVTWWGGVGRLGAVINDYVLVRL</sequence>
<organism evidence="1 2">
    <name type="scientific">Pantoea phage vB_PagS_Vid5</name>
    <dbReference type="NCBI Taxonomy" id="2099652"/>
    <lineage>
        <taxon>Viruses</taxon>
        <taxon>Duplodnaviria</taxon>
        <taxon>Heunggongvirae</taxon>
        <taxon>Uroviricota</taxon>
        <taxon>Caudoviricetes</taxon>
        <taxon>Vidquintavirus</taxon>
        <taxon>Vidquintavirus Vid5</taxon>
    </lineage>
</organism>
<keyword evidence="2" id="KW-1185">Reference proteome</keyword>
<gene>
    <name evidence="1" type="ORF">Vid5_gp73</name>
</gene>
<name>A0A2P1CKW8_9CAUD</name>
<protein>
    <submittedName>
        <fullName evidence="1">Uncharacterized protein</fullName>
    </submittedName>
</protein>
<reference evidence="1 2" key="1">
    <citation type="submission" date="2018-02" db="EMBL/GenBank/DDBJ databases">
        <title>Complete genome sequence of Pantoea phage vB_PagS_Vid5.</title>
        <authorList>
            <person name="Truncaite L."/>
            <person name="Simoliunas E."/>
            <person name="Meskys R."/>
        </authorList>
    </citation>
    <scope>NUCLEOTIDE SEQUENCE [LARGE SCALE GENOMIC DNA]</scope>
</reference>
<accession>A0A2P1CKW8</accession>